<evidence type="ECO:0000313" key="3">
    <source>
        <dbReference type="Proteomes" id="UP000076874"/>
    </source>
</evidence>
<evidence type="ECO:0000313" key="2">
    <source>
        <dbReference type="EMBL" id="OAA64432.1"/>
    </source>
</evidence>
<sequence length="180" mass="19084">MAFLKIAATVFFAVAASAANVITFQSLDSTDRTVYVTPSAGVEGPQPVDVPGGASVDVTFVEGFLGNAYAVKKGAANTPGMLAEVNFNGWNGLTYFDVSAIVDPNDKDNVKEMYPADGSKTPVSGCSNFPCNNAYYQPDDIQTKSTDQTHLIVTLGQNNGAASKRAEHTDVGRNFVVEKY</sequence>
<feature type="signal peptide" evidence="1">
    <location>
        <begin position="1"/>
        <end position="18"/>
    </location>
</feature>
<keyword evidence="3" id="KW-1185">Reference proteome</keyword>
<proteinExistence type="predicted"/>
<dbReference type="Proteomes" id="UP000076874">
    <property type="component" value="Unassembled WGS sequence"/>
</dbReference>
<organism evidence="2 3">
    <name type="scientific">Niveomyces insectorum RCEF 264</name>
    <dbReference type="NCBI Taxonomy" id="1081102"/>
    <lineage>
        <taxon>Eukaryota</taxon>
        <taxon>Fungi</taxon>
        <taxon>Dikarya</taxon>
        <taxon>Ascomycota</taxon>
        <taxon>Pezizomycotina</taxon>
        <taxon>Sordariomycetes</taxon>
        <taxon>Hypocreomycetidae</taxon>
        <taxon>Hypocreales</taxon>
        <taxon>Cordycipitaceae</taxon>
        <taxon>Niveomyces</taxon>
    </lineage>
</organism>
<feature type="chain" id="PRO_5007835717" evidence="1">
    <location>
        <begin position="19"/>
        <end position="180"/>
    </location>
</feature>
<evidence type="ECO:0000256" key="1">
    <source>
        <dbReference type="SAM" id="SignalP"/>
    </source>
</evidence>
<reference evidence="2 3" key="1">
    <citation type="journal article" date="2016" name="Genome Biol. Evol.">
        <title>Divergent and convergent evolution of fungal pathogenicity.</title>
        <authorList>
            <person name="Shang Y."/>
            <person name="Xiao G."/>
            <person name="Zheng P."/>
            <person name="Cen K."/>
            <person name="Zhan S."/>
            <person name="Wang C."/>
        </authorList>
    </citation>
    <scope>NUCLEOTIDE SEQUENCE [LARGE SCALE GENOMIC DNA]</scope>
    <source>
        <strain evidence="2 3">RCEF 264</strain>
    </source>
</reference>
<accession>A0A162J6H7</accession>
<dbReference type="AlphaFoldDB" id="A0A162J6H7"/>
<protein>
    <submittedName>
        <fullName evidence="2">DNAse1 protein</fullName>
    </submittedName>
</protein>
<comment type="caution">
    <text evidence="2">The sequence shown here is derived from an EMBL/GenBank/DDBJ whole genome shotgun (WGS) entry which is preliminary data.</text>
</comment>
<name>A0A162J6H7_9HYPO</name>
<dbReference type="EMBL" id="AZHD01000004">
    <property type="protein sequence ID" value="OAA64432.1"/>
    <property type="molecule type" value="Genomic_DNA"/>
</dbReference>
<gene>
    <name evidence="2" type="ORF">SPI_03079</name>
</gene>
<dbReference type="STRING" id="1081102.A0A162J6H7"/>
<keyword evidence="1" id="KW-0732">Signal</keyword>
<dbReference type="OrthoDB" id="3513524at2759"/>